<dbReference type="GO" id="GO:1990071">
    <property type="term" value="C:TRAPPII protein complex"/>
    <property type="evidence" value="ECO:0007669"/>
    <property type="project" value="InterPro"/>
</dbReference>
<dbReference type="PANTHER" id="PTHR28159:SF1">
    <property type="entry name" value="TRAFFICKING PROTEIN PARTICLE COMPLEX II-SPECIFIC SUBUNIT 65"/>
    <property type="match status" value="1"/>
</dbReference>
<name>A0AAJ0LUM2_9PEZI</name>
<gene>
    <name evidence="3" type="ORF">LTR09_002716</name>
</gene>
<dbReference type="AlphaFoldDB" id="A0AAJ0LUM2"/>
<feature type="compositionally biased region" description="Basic and acidic residues" evidence="1">
    <location>
        <begin position="450"/>
        <end position="459"/>
    </location>
</feature>
<feature type="region of interest" description="Disordered" evidence="1">
    <location>
        <begin position="27"/>
        <end position="50"/>
    </location>
</feature>
<dbReference type="InterPro" id="IPR024662">
    <property type="entry name" value="Trs65"/>
</dbReference>
<evidence type="ECO:0000256" key="1">
    <source>
        <dbReference type="SAM" id="MobiDB-lite"/>
    </source>
</evidence>
<dbReference type="EMBL" id="JAWDJX010000006">
    <property type="protein sequence ID" value="KAK3056209.1"/>
    <property type="molecule type" value="Genomic_DNA"/>
</dbReference>
<feature type="region of interest" description="Disordered" evidence="1">
    <location>
        <begin position="435"/>
        <end position="461"/>
    </location>
</feature>
<evidence type="ECO:0000313" key="3">
    <source>
        <dbReference type="EMBL" id="KAK3056209.1"/>
    </source>
</evidence>
<dbReference type="GO" id="GO:0005802">
    <property type="term" value="C:trans-Golgi network"/>
    <property type="evidence" value="ECO:0007669"/>
    <property type="project" value="TreeGrafter"/>
</dbReference>
<dbReference type="Proteomes" id="UP001271007">
    <property type="component" value="Unassembled WGS sequence"/>
</dbReference>
<proteinExistence type="predicted"/>
<reference evidence="3" key="1">
    <citation type="submission" date="2023-04" db="EMBL/GenBank/DDBJ databases">
        <title>Black Yeasts Isolated from many extreme environments.</title>
        <authorList>
            <person name="Coleine C."/>
            <person name="Stajich J.E."/>
            <person name="Selbmann L."/>
        </authorList>
    </citation>
    <scope>NUCLEOTIDE SEQUENCE</scope>
    <source>
        <strain evidence="3">CCFEE 5312</strain>
    </source>
</reference>
<dbReference type="GO" id="GO:0006891">
    <property type="term" value="P:intra-Golgi vesicle-mediated transport"/>
    <property type="evidence" value="ECO:0007669"/>
    <property type="project" value="InterPro"/>
</dbReference>
<keyword evidence="4" id="KW-1185">Reference proteome</keyword>
<accession>A0AAJ0LUM2</accession>
<comment type="caution">
    <text evidence="3">The sequence shown here is derived from an EMBL/GenBank/DDBJ whole genome shotgun (WGS) entry which is preliminary data.</text>
</comment>
<evidence type="ECO:0000313" key="4">
    <source>
        <dbReference type="Proteomes" id="UP001271007"/>
    </source>
</evidence>
<dbReference type="InterPro" id="IPR055420">
    <property type="entry name" value="IgD3_Trs65"/>
</dbReference>
<feature type="domain" description="Trafficking protein particle complex II-specific subunit 65 IgD3" evidence="2">
    <location>
        <begin position="390"/>
        <end position="536"/>
    </location>
</feature>
<protein>
    <recommendedName>
        <fullName evidence="2">Trafficking protein particle complex II-specific subunit 65 IgD3 domain-containing protein</fullName>
    </recommendedName>
</protein>
<dbReference type="PANTHER" id="PTHR28159">
    <property type="entry name" value="TRAFFICKING PROTEIN PARTICLE COMPLEX II-SPECIFIC SUBUNIT 65"/>
    <property type="match status" value="1"/>
</dbReference>
<organism evidence="3 4">
    <name type="scientific">Extremus antarcticus</name>
    <dbReference type="NCBI Taxonomy" id="702011"/>
    <lineage>
        <taxon>Eukaryota</taxon>
        <taxon>Fungi</taxon>
        <taxon>Dikarya</taxon>
        <taxon>Ascomycota</taxon>
        <taxon>Pezizomycotina</taxon>
        <taxon>Dothideomycetes</taxon>
        <taxon>Dothideomycetidae</taxon>
        <taxon>Mycosphaerellales</taxon>
        <taxon>Extremaceae</taxon>
        <taxon>Extremus</taxon>
    </lineage>
</organism>
<dbReference type="Pfam" id="PF12735">
    <property type="entry name" value="IgD3_Trs65"/>
    <property type="match status" value="1"/>
</dbReference>
<evidence type="ECO:0000259" key="2">
    <source>
        <dbReference type="Pfam" id="PF12735"/>
    </source>
</evidence>
<sequence>MAPAGTSSVQTQFKALSSTARLDVLILDGGGDNTPKPSAEGSKDDPTRLSSRRNLYFDEKARITLRLRTSGDEEQLRDILSKVEITLTAHATDAVPQGSGNAASASGKHDLTSRVISGKDVDDFVTSENHIYAIWRPTLHLIRPQIRLQRPAVYFTAYMRISTEALVESKQKAAEYLESFEPLPENILEPLNFDLSFGDGDIYLSESLISKTAPPVGSLQDSVKPIRGASKRAFPIIPALFTRIKYSVLPDTLIASLHLEASRLITGTLTVHDVALDTPHATVENISPLNGPKATKAGDEIVLLYKIKRQTQSDAADSSSVFVHIETTLTLSSTSKIDLDTKWQTKVDLSSLSSRPVYKWSRPLSAGSQQAAGLSFRDAPPPSLPDVEPKVTTSEQGVIFNIIAPATISKDDDLELDIQCINRSDRPRRFALVTLPPKRNPTMDPSNEQMSKRSTEQSKRMSNTFIAEPTQTRRRLDVLDLNPDFRIGPLPPGAIFETKMKFRTLTMGSLDLGALRIVDLDTRRTVDVKDLPDVIVMPEALRTEEVVAEEMPQSE</sequence>